<reference evidence="1" key="2">
    <citation type="journal article" date="2022" name="Hortic Res">
        <title>The genome of Dioscorea zingiberensis sheds light on the biosynthesis, origin and evolution of the medicinally important diosgenin saponins.</title>
        <authorList>
            <person name="Li Y."/>
            <person name="Tan C."/>
            <person name="Li Z."/>
            <person name="Guo J."/>
            <person name="Li S."/>
            <person name="Chen X."/>
            <person name="Wang C."/>
            <person name="Dai X."/>
            <person name="Yang H."/>
            <person name="Song W."/>
            <person name="Hou L."/>
            <person name="Xu J."/>
            <person name="Tong Z."/>
            <person name="Xu A."/>
            <person name="Yuan X."/>
            <person name="Wang W."/>
            <person name="Yang Q."/>
            <person name="Chen L."/>
            <person name="Sun Z."/>
            <person name="Wang K."/>
            <person name="Pan B."/>
            <person name="Chen J."/>
            <person name="Bao Y."/>
            <person name="Liu F."/>
            <person name="Qi X."/>
            <person name="Gang D.R."/>
            <person name="Wen J."/>
            <person name="Li J."/>
        </authorList>
    </citation>
    <scope>NUCLEOTIDE SEQUENCE</scope>
    <source>
        <strain evidence="1">Dzin_1.0</strain>
    </source>
</reference>
<proteinExistence type="predicted"/>
<reference evidence="1" key="1">
    <citation type="submission" date="2021-03" db="EMBL/GenBank/DDBJ databases">
        <authorList>
            <person name="Li Z."/>
            <person name="Yang C."/>
        </authorList>
    </citation>
    <scope>NUCLEOTIDE SEQUENCE</scope>
    <source>
        <strain evidence="1">Dzin_1.0</strain>
        <tissue evidence="1">Leaf</tissue>
    </source>
</reference>
<dbReference type="AlphaFoldDB" id="A0A9D5HRX3"/>
<evidence type="ECO:0000313" key="1">
    <source>
        <dbReference type="EMBL" id="KAJ0986191.1"/>
    </source>
</evidence>
<dbReference type="Proteomes" id="UP001085076">
    <property type="component" value="Miscellaneous, Linkage group lg01"/>
</dbReference>
<sequence>MQPDTCHLLFLPSTSFVLFHLNYHSTPVPVVMFGPIPFHSKGIWDKCCKPCPSSPDTCWVPSSLLSHLSTQIQPVVPESFLSLYINHFRSWLSSRKKELSQFITICRRRSIGTLYLRLQEQDKVPSLFFAFPKLCKFLRWPHD</sequence>
<accession>A0A9D5HRX3</accession>
<protein>
    <submittedName>
        <fullName evidence="1">Uncharacterized protein</fullName>
    </submittedName>
</protein>
<name>A0A9D5HRX3_9LILI</name>
<comment type="caution">
    <text evidence="1">The sequence shown here is derived from an EMBL/GenBank/DDBJ whole genome shotgun (WGS) entry which is preliminary data.</text>
</comment>
<organism evidence="1 2">
    <name type="scientific">Dioscorea zingiberensis</name>
    <dbReference type="NCBI Taxonomy" id="325984"/>
    <lineage>
        <taxon>Eukaryota</taxon>
        <taxon>Viridiplantae</taxon>
        <taxon>Streptophyta</taxon>
        <taxon>Embryophyta</taxon>
        <taxon>Tracheophyta</taxon>
        <taxon>Spermatophyta</taxon>
        <taxon>Magnoliopsida</taxon>
        <taxon>Liliopsida</taxon>
        <taxon>Dioscoreales</taxon>
        <taxon>Dioscoreaceae</taxon>
        <taxon>Dioscorea</taxon>
    </lineage>
</organism>
<dbReference type="EMBL" id="JAGGNH010000001">
    <property type="protein sequence ID" value="KAJ0986191.1"/>
    <property type="molecule type" value="Genomic_DNA"/>
</dbReference>
<keyword evidence="2" id="KW-1185">Reference proteome</keyword>
<evidence type="ECO:0000313" key="2">
    <source>
        <dbReference type="Proteomes" id="UP001085076"/>
    </source>
</evidence>
<gene>
    <name evidence="1" type="ORF">J5N97_004547</name>
</gene>